<comment type="caution">
    <text evidence="1">The sequence shown here is derived from an EMBL/GenBank/DDBJ whole genome shotgun (WGS) entry which is preliminary data.</text>
</comment>
<name>A0A432M4X3_9GAMM</name>
<evidence type="ECO:0000313" key="1">
    <source>
        <dbReference type="EMBL" id="RUL74828.1"/>
    </source>
</evidence>
<keyword evidence="2" id="KW-1185">Reference proteome</keyword>
<protein>
    <submittedName>
        <fullName evidence="1">Uncharacterized protein</fullName>
    </submittedName>
</protein>
<dbReference type="EMBL" id="RYYV01000008">
    <property type="protein sequence ID" value="RUL74828.1"/>
    <property type="molecule type" value="Genomic_DNA"/>
</dbReference>
<gene>
    <name evidence="1" type="ORF">EKH80_12085</name>
</gene>
<reference evidence="1 2" key="1">
    <citation type="submission" date="2018-12" db="EMBL/GenBank/DDBJ databases">
        <title>Dyella dinghuensis sp. nov. DHOA06 and Dyella choica sp. nov. 4M-K27, isolated from forest soil.</title>
        <authorList>
            <person name="Qiu L.-H."/>
            <person name="Gao Z.-H."/>
        </authorList>
    </citation>
    <scope>NUCLEOTIDE SEQUENCE [LARGE SCALE GENOMIC DNA]</scope>
    <source>
        <strain evidence="1 2">4M-K27</strain>
    </source>
</reference>
<organism evidence="1 2">
    <name type="scientific">Dyella choica</name>
    <dbReference type="NCBI Taxonomy" id="1927959"/>
    <lineage>
        <taxon>Bacteria</taxon>
        <taxon>Pseudomonadati</taxon>
        <taxon>Pseudomonadota</taxon>
        <taxon>Gammaproteobacteria</taxon>
        <taxon>Lysobacterales</taxon>
        <taxon>Rhodanobacteraceae</taxon>
        <taxon>Dyella</taxon>
    </lineage>
</organism>
<dbReference type="Proteomes" id="UP000274358">
    <property type="component" value="Unassembled WGS sequence"/>
</dbReference>
<evidence type="ECO:0000313" key="2">
    <source>
        <dbReference type="Proteomes" id="UP000274358"/>
    </source>
</evidence>
<accession>A0A432M4X3</accession>
<proteinExistence type="predicted"/>
<dbReference type="RefSeq" id="WP_126685024.1">
    <property type="nucleotide sequence ID" value="NZ_RYYV01000008.1"/>
</dbReference>
<sequence length="170" mass="19114">MIENRDEQFKELCAQYGAVMYLVQAFENEVANANSCITLAPGLKQPVTAGEEVEDPPSDEPFTVGLHTLVKRLSGLTFVPATLVSMLDQAKSRRDFLTKRFFRDRAESFYMGRSEELLEELEGHGKFFHGAEKSLQDFLCPLLLKLGFAQAGVQGEFDMYFAAPDSHMLH</sequence>
<dbReference type="AlphaFoldDB" id="A0A432M4X3"/>